<dbReference type="EMBL" id="JANJQO010000259">
    <property type="protein sequence ID" value="KAJ2979695.1"/>
    <property type="molecule type" value="Genomic_DNA"/>
</dbReference>
<sequence>MWPLILASLILGLAIAVMFKLAGEHPVAKVPLRTTAGRVRAVCKSQQHVFSKAPIPAINLIKGLGVEGDCHLGRTVQHRSRLHIRPVPANLRQVHLIHSELFEQLSVPTSTEDKAHIINPGDLGENITTEGVDLLSLGEGTKLHFFNDGTSGGEEDHPIVRITGLRNPCPQIQKFQSGLQEKCLVRDEQRNIVARKAGVMSVVEVGGCVMTGAKIVVEQPTVHVPLLCV</sequence>
<organism evidence="1 2">
    <name type="scientific">Zarea fungicola</name>
    <dbReference type="NCBI Taxonomy" id="93591"/>
    <lineage>
        <taxon>Eukaryota</taxon>
        <taxon>Fungi</taxon>
        <taxon>Dikarya</taxon>
        <taxon>Ascomycota</taxon>
        <taxon>Pezizomycotina</taxon>
        <taxon>Sordariomycetes</taxon>
        <taxon>Hypocreomycetidae</taxon>
        <taxon>Hypocreales</taxon>
        <taxon>Cordycipitaceae</taxon>
        <taxon>Zarea</taxon>
    </lineage>
</organism>
<protein>
    <submittedName>
        <fullName evidence="1">Uncharacterized protein</fullName>
    </submittedName>
</protein>
<name>A0ACC1NK97_9HYPO</name>
<reference evidence="1" key="1">
    <citation type="submission" date="2022-08" db="EMBL/GenBank/DDBJ databases">
        <title>Genome Sequence of Lecanicillium fungicola.</title>
        <authorList>
            <person name="Buettner E."/>
        </authorList>
    </citation>
    <scope>NUCLEOTIDE SEQUENCE</scope>
    <source>
        <strain evidence="1">Babe33</strain>
    </source>
</reference>
<comment type="caution">
    <text evidence="1">The sequence shown here is derived from an EMBL/GenBank/DDBJ whole genome shotgun (WGS) entry which is preliminary data.</text>
</comment>
<proteinExistence type="predicted"/>
<accession>A0ACC1NK97</accession>
<keyword evidence="2" id="KW-1185">Reference proteome</keyword>
<evidence type="ECO:0000313" key="2">
    <source>
        <dbReference type="Proteomes" id="UP001143910"/>
    </source>
</evidence>
<evidence type="ECO:0000313" key="1">
    <source>
        <dbReference type="EMBL" id="KAJ2979695.1"/>
    </source>
</evidence>
<gene>
    <name evidence="1" type="ORF">NQ176_g3092</name>
</gene>
<dbReference type="Proteomes" id="UP001143910">
    <property type="component" value="Unassembled WGS sequence"/>
</dbReference>